<protein>
    <recommendedName>
        <fullName evidence="4">Flagellar protein</fullName>
    </recommendedName>
</protein>
<sequence length="120" mass="13507">MEMHTCQVCNKLFASSGPRICAACMKRLDKVYERAREYLRDHADAELNASSLAEAIGEDVRDLEILIAEGRFERDTTAADPEERRRQQLLSAFQKSLGDSSGSAAADRRTTYGRDRHGRD</sequence>
<evidence type="ECO:0000313" key="2">
    <source>
        <dbReference type="EMBL" id="EFQ22835.1"/>
    </source>
</evidence>
<dbReference type="Proteomes" id="UP000005096">
    <property type="component" value="Chromosome"/>
</dbReference>
<evidence type="ECO:0008006" key="4">
    <source>
        <dbReference type="Google" id="ProtNLM"/>
    </source>
</evidence>
<reference evidence="2 3" key="1">
    <citation type="journal article" date="2010" name="Stand. Genomic Sci.">
        <title>Non-contiguous finished genome sequence of Aminomonas paucivorans type strain (GLU-3).</title>
        <authorList>
            <person name="Pitluck S."/>
            <person name="Yasawong M."/>
            <person name="Held B."/>
            <person name="Lapidus A."/>
            <person name="Nolan M."/>
            <person name="Copeland A."/>
            <person name="Lucas S."/>
            <person name="Del Rio T.G."/>
            <person name="Tice H."/>
            <person name="Cheng J.F."/>
            <person name="Chertkov O."/>
            <person name="Goodwin L."/>
            <person name="Tapia R."/>
            <person name="Han C."/>
            <person name="Liolios K."/>
            <person name="Ivanova N."/>
            <person name="Mavromatis K."/>
            <person name="Ovchinnikova G."/>
            <person name="Pati A."/>
            <person name="Chen A."/>
            <person name="Palaniappan K."/>
            <person name="Land M."/>
            <person name="Hauser L."/>
            <person name="Chang Y.J."/>
            <person name="Jeffries C.D."/>
            <person name="Pukall R."/>
            <person name="Spring S."/>
            <person name="Rohde M."/>
            <person name="Sikorski J."/>
            <person name="Goker M."/>
            <person name="Woyke T."/>
            <person name="Bristow J."/>
            <person name="Eisen J.A."/>
            <person name="Markowitz V."/>
            <person name="Hugenholtz P."/>
            <person name="Kyrpides N.C."/>
            <person name="Klenk H.P."/>
        </authorList>
    </citation>
    <scope>NUCLEOTIDE SEQUENCE [LARGE SCALE GENOMIC DNA]</scope>
    <source>
        <strain evidence="2 3">DSM 12260</strain>
    </source>
</reference>
<organism evidence="2 3">
    <name type="scientific">Aminomonas paucivorans DSM 12260</name>
    <dbReference type="NCBI Taxonomy" id="584708"/>
    <lineage>
        <taxon>Bacteria</taxon>
        <taxon>Thermotogati</taxon>
        <taxon>Synergistota</taxon>
        <taxon>Synergistia</taxon>
        <taxon>Synergistales</taxon>
        <taxon>Synergistaceae</taxon>
        <taxon>Aminomonas</taxon>
    </lineage>
</organism>
<dbReference type="STRING" id="584708.Apau_0401"/>
<feature type="region of interest" description="Disordered" evidence="1">
    <location>
        <begin position="90"/>
        <end position="120"/>
    </location>
</feature>
<dbReference type="PaxDb" id="584708-Apau_0401"/>
<dbReference type="eggNOG" id="ENOG5032V73">
    <property type="taxonomic scope" value="Bacteria"/>
</dbReference>
<dbReference type="AlphaFoldDB" id="E3CZ62"/>
<feature type="compositionally biased region" description="Basic and acidic residues" evidence="1">
    <location>
        <begin position="106"/>
        <end position="120"/>
    </location>
</feature>
<accession>E3CZ62</accession>
<dbReference type="OrthoDB" id="1739831at2"/>
<name>E3CZ62_9BACT</name>
<proteinExistence type="predicted"/>
<evidence type="ECO:0000313" key="3">
    <source>
        <dbReference type="Proteomes" id="UP000005096"/>
    </source>
</evidence>
<dbReference type="HOGENOM" id="CLU_2002846_0_0_0"/>
<keyword evidence="3" id="KW-1185">Reference proteome</keyword>
<evidence type="ECO:0000256" key="1">
    <source>
        <dbReference type="SAM" id="MobiDB-lite"/>
    </source>
</evidence>
<dbReference type="EMBL" id="CM001022">
    <property type="protein sequence ID" value="EFQ22835.1"/>
    <property type="molecule type" value="Genomic_DNA"/>
</dbReference>
<gene>
    <name evidence="2" type="ORF">Apau_0401</name>
</gene>